<reference evidence="2 3" key="1">
    <citation type="submission" date="2016-10" db="EMBL/GenBank/DDBJ databases">
        <authorList>
            <person name="Varghese N."/>
            <person name="Submissions S."/>
        </authorList>
    </citation>
    <scope>NUCLEOTIDE SEQUENCE [LARGE SCALE GENOMIC DNA]</scope>
    <source>
        <strain evidence="2 3">DSM 18839</strain>
    </source>
</reference>
<dbReference type="AlphaFoldDB" id="A0A8G2EYC3"/>
<feature type="region of interest" description="Disordered" evidence="1">
    <location>
        <begin position="72"/>
        <end position="123"/>
    </location>
</feature>
<keyword evidence="3" id="KW-1185">Reference proteome</keyword>
<protein>
    <submittedName>
        <fullName evidence="2">Uncharacterized protein</fullName>
    </submittedName>
</protein>
<comment type="caution">
    <text evidence="2">The sequence shown here is derived from an EMBL/GenBank/DDBJ whole genome shotgun (WGS) entry which is preliminary data.</text>
</comment>
<feature type="compositionally biased region" description="Basic and acidic residues" evidence="1">
    <location>
        <begin position="1"/>
        <end position="14"/>
    </location>
</feature>
<sequence>MTAETKTDRRHAADKASSGCQPAIRLDTEKYRAETAELGLSADEEREYIETVWTILLQAMLLGIRLEFEAEGNEAESCGQEPRTRSSLPIPEADGVESEDRNFKSNFENAVRQADAETAEGSR</sequence>
<organism evidence="2 3">
    <name type="scientific">Thalassobaculum litoreum DSM 18839</name>
    <dbReference type="NCBI Taxonomy" id="1123362"/>
    <lineage>
        <taxon>Bacteria</taxon>
        <taxon>Pseudomonadati</taxon>
        <taxon>Pseudomonadota</taxon>
        <taxon>Alphaproteobacteria</taxon>
        <taxon>Rhodospirillales</taxon>
        <taxon>Thalassobaculaceae</taxon>
        <taxon>Thalassobaculum</taxon>
    </lineage>
</organism>
<dbReference type="Proteomes" id="UP000198615">
    <property type="component" value="Unassembled WGS sequence"/>
</dbReference>
<gene>
    <name evidence="2" type="ORF">SAMN05660686_04664</name>
</gene>
<proteinExistence type="predicted"/>
<evidence type="ECO:0000313" key="2">
    <source>
        <dbReference type="EMBL" id="SDG50870.1"/>
    </source>
</evidence>
<feature type="region of interest" description="Disordered" evidence="1">
    <location>
        <begin position="1"/>
        <end position="23"/>
    </location>
</feature>
<evidence type="ECO:0000256" key="1">
    <source>
        <dbReference type="SAM" id="MobiDB-lite"/>
    </source>
</evidence>
<evidence type="ECO:0000313" key="3">
    <source>
        <dbReference type="Proteomes" id="UP000198615"/>
    </source>
</evidence>
<dbReference type="EMBL" id="FNBW01000019">
    <property type="protein sequence ID" value="SDG50870.1"/>
    <property type="molecule type" value="Genomic_DNA"/>
</dbReference>
<dbReference type="RefSeq" id="WP_093154232.1">
    <property type="nucleotide sequence ID" value="NZ_FNBW01000019.1"/>
</dbReference>
<accession>A0A8G2EYC3</accession>
<name>A0A8G2EYC3_9PROT</name>